<dbReference type="Gene3D" id="1.10.340.70">
    <property type="match status" value="1"/>
</dbReference>
<evidence type="ECO:0000259" key="2">
    <source>
        <dbReference type="PROSITE" id="PS50994"/>
    </source>
</evidence>
<dbReference type="PROSITE" id="PS50994">
    <property type="entry name" value="INTEGRASE"/>
    <property type="match status" value="1"/>
</dbReference>
<dbReference type="Gene3D" id="3.30.420.10">
    <property type="entry name" value="Ribonuclease H-like superfamily/Ribonuclease H"/>
    <property type="match status" value="1"/>
</dbReference>
<dbReference type="InterPro" id="IPR050951">
    <property type="entry name" value="Retrovirus_Pol_polyprotein"/>
</dbReference>
<dbReference type="GO" id="GO:0003676">
    <property type="term" value="F:nucleic acid binding"/>
    <property type="evidence" value="ECO:0007669"/>
    <property type="project" value="InterPro"/>
</dbReference>
<dbReference type="SUPFAM" id="SSF53098">
    <property type="entry name" value="Ribonuclease H-like"/>
    <property type="match status" value="1"/>
</dbReference>
<dbReference type="InterPro" id="IPR001584">
    <property type="entry name" value="Integrase_cat-core"/>
</dbReference>
<name>A0A914WGN0_9BILA</name>
<dbReference type="PANTHER" id="PTHR37984">
    <property type="entry name" value="PROTEIN CBG26694"/>
    <property type="match status" value="1"/>
</dbReference>
<evidence type="ECO:0000313" key="3">
    <source>
        <dbReference type="Proteomes" id="UP000887566"/>
    </source>
</evidence>
<dbReference type="InterPro" id="IPR012337">
    <property type="entry name" value="RNaseH-like_sf"/>
</dbReference>
<dbReference type="FunFam" id="1.10.340.70:FF:000004">
    <property type="entry name" value="Retrovirus-related Pol polyprotein from transposon 297-like Protein"/>
    <property type="match status" value="1"/>
</dbReference>
<accession>A0A914WGN0</accession>
<dbReference type="Proteomes" id="UP000887566">
    <property type="component" value="Unplaced"/>
</dbReference>
<dbReference type="PANTHER" id="PTHR37984:SF5">
    <property type="entry name" value="PROTEIN NYNRIN-LIKE"/>
    <property type="match status" value="1"/>
</dbReference>
<dbReference type="WBParaSite" id="PSAMB.scaffold4097size15709.g23429.t1">
    <property type="protein sequence ID" value="PSAMB.scaffold4097size15709.g23429.t1"/>
    <property type="gene ID" value="PSAMB.scaffold4097size15709.g23429"/>
</dbReference>
<protein>
    <recommendedName>
        <fullName evidence="1">RNA-directed DNA polymerase</fullName>
        <ecNumber evidence="1">2.7.7.49</ecNumber>
    </recommendedName>
</protein>
<dbReference type="Pfam" id="PF17921">
    <property type="entry name" value="Integrase_H2C2"/>
    <property type="match status" value="1"/>
</dbReference>
<dbReference type="EC" id="2.7.7.49" evidence="1"/>
<organism evidence="3 4">
    <name type="scientific">Plectus sambesii</name>
    <dbReference type="NCBI Taxonomy" id="2011161"/>
    <lineage>
        <taxon>Eukaryota</taxon>
        <taxon>Metazoa</taxon>
        <taxon>Ecdysozoa</taxon>
        <taxon>Nematoda</taxon>
        <taxon>Chromadorea</taxon>
        <taxon>Plectida</taxon>
        <taxon>Plectina</taxon>
        <taxon>Plectoidea</taxon>
        <taxon>Plectidae</taxon>
        <taxon>Plectus</taxon>
    </lineage>
</organism>
<dbReference type="GO" id="GO:0015074">
    <property type="term" value="P:DNA integration"/>
    <property type="evidence" value="ECO:0007669"/>
    <property type="project" value="InterPro"/>
</dbReference>
<sequence>MRSRRWIAAINTSGIAREFEKLGHFRRAVPGSGAFPAATLGKSTTSCKLDGLINWILALTVESSVYFKKEMIISFHNGILLRDDRVIIPDSLCLKLLQRLHSSHLSTVKTKQYAHAHVWWPKMDKYIEDIIQRCHTCALVAPKLQSDFQPWPEPDLPWQRVHIDFAGPFWGEKWLLIIDAKTKFTFAEAMGTETTAQNTIQVLERIFDFCGPCTAIVSDNGPPFNSQDMTVF</sequence>
<proteinExistence type="predicted"/>
<dbReference type="AlphaFoldDB" id="A0A914WGN0"/>
<evidence type="ECO:0000313" key="4">
    <source>
        <dbReference type="WBParaSite" id="PSAMB.scaffold4097size15709.g23429.t1"/>
    </source>
</evidence>
<feature type="domain" description="Integrase catalytic" evidence="2">
    <location>
        <begin position="153"/>
        <end position="232"/>
    </location>
</feature>
<keyword evidence="3" id="KW-1185">Reference proteome</keyword>
<dbReference type="Pfam" id="PF00665">
    <property type="entry name" value="rve"/>
    <property type="match status" value="1"/>
</dbReference>
<evidence type="ECO:0000256" key="1">
    <source>
        <dbReference type="ARBA" id="ARBA00012493"/>
    </source>
</evidence>
<dbReference type="InterPro" id="IPR036397">
    <property type="entry name" value="RNaseH_sf"/>
</dbReference>
<dbReference type="GO" id="GO:0003964">
    <property type="term" value="F:RNA-directed DNA polymerase activity"/>
    <property type="evidence" value="ECO:0007669"/>
    <property type="project" value="UniProtKB-EC"/>
</dbReference>
<reference evidence="4" key="1">
    <citation type="submission" date="2022-11" db="UniProtKB">
        <authorList>
            <consortium name="WormBaseParasite"/>
        </authorList>
    </citation>
    <scope>IDENTIFICATION</scope>
</reference>
<dbReference type="InterPro" id="IPR041588">
    <property type="entry name" value="Integrase_H2C2"/>
</dbReference>